<sequence length="3198" mass="353362">MGSFLVATWGLTLGKYLRSQDVIFGLVVSGRESNLSNVERLVGNLISTMPIRFSCKPKALFRELIAQIQTGYISSLPYCQTGLLELHRICELPPQTKLFNTTVAVQNFPAATRPDFVSEEGSFSGDDADGIMVNFEVLSGSVKGSITFKSEDLSPLMAKKVVGTMGDILDRLCRSALIDSCTLENLTSLNHSEISEVLQAASSPHVSVENNFKLIHHGFESMAVKLSDDAVAVESGSGNTKRTISYKTLDVMSNIAANRLRNAGIGAGSVVAVVTGRSIEMVVAIIGALKASATYVPVDPTFPVDRIDTMLAESKCNALLFSVTTASLAIKRPQIVLNVTDLLLTPLSQLDEAEKIKPIDEADERTTAFIVFTSGSTGIPKGVKVHHGGIARLFNEPLKMSSFTPGVRSAQFLNIGFDAAQGEVFFALAGGATIVLRGNLKENDNTFDILKAVDVLHITPTGLSQLDPDDFANLKRIFVGAEPLTRALAKKWAGNVQLVNLYGPTETSCFVSGTVVNAENSCITIGRPLVGSNLFVLDDLLLPVPVGVRGKLFIAGPCVTNGYLNSASEQSRSFVKCHLGEIGVLDLYATGDEVRFLPNYELQIFGRSDSQIKLRGYRIELEEVSAAINSNPFVSIGTSLVIDKKLVGFVSPANISTQMLQDAMMKKLPTYMVPAVFIKLDNFPVNANGKVDKLKLKTLYESQSAETELSFAKLTHSETLLVEIWQALLKAAVGTIHSESSFFECGGDSLSVIKMCNQARATGFNFAVADVFVTPWLKTLASMRPASFVKAELKKIFVSPQIVEEIKESVSFSPVDIYPCTPLQEAMLVKSLDVQTAYVHQVQIHSKFLFNFSKLSRAFQAVIDRNDILRTSFVATSSGFYQVLRSTSEIIFLAEEEANLEEFLAADYKRGFDLKSIFFRLTNLRNLECAVFTIHHALYDGWSLSLILQDLISEYDGYVLPATIPFRMFIDFTENMNRNQNFSYWKEYLSGIEPQDSFTLGVIENSSGKNFANLNRKLSLSQIDACARFADVTTASVLKAGWALTLRKYSRQNEVIFGQVLASRDIPLSEAEFLVGPTVNTVPCRVFANDEDRAIDLLKCLSKDHGQMLPNSHLGLSEIQKLTNVAGDQKLFNTLFVFEKLPLPPTSKCEDSLTFSHIAAPDSASDSGLFELVLFPEGNELEVSAKFDSATISATQSLEVLEEFEFTLQRLVDAVFENAKVGSLWELSQTQLQSIEKFSFGPVIPLQNRLVHQSFESIVKRLPNSPALEMGNTRFTYAELDCATYTLAKMLVDLGVQGGSVVAVIGVSSIEFVVSVVAVARMGCVLVPIDSKHPLDRIEFNLKDSGATFILTNEEDFAELQSLPAEMCKIFAVDASALSRVVASSRKLFYVPEPTDTFMIIYTSGSTGRPKGVNVSHQGISNVAINVCASIGIVEGARVLQSCAVGFDAAAQEIWGSLSNGACLVIRGEDILKTVNSVSVILQTPTFLNKYLGNPEMNPQLKVIVAGGEFFPKELRDRWSTSASLINAFGPTEISIMSHYATIAPSQSINIGHVIPNACCHVLDANARQVPTGVIGELYLGGIGVANGYKNLPELTQERFVQNPFDPARKLFKSGDMGRFLSNGCFEVTGRKDNMVKLRGYRIELDEIRSVILTHSAVTDAVVFIKDKSFIVAFVTPSNLNVNEVRDFAALKLPQYMVPAVVIPLSSIPMTVNGKADILSLGKMDIKIEVSRTLTELESKLAEIWSDILGVSLSEIRSDTSFFALGGDSISAIRLVSRARQIGLDFTSSQLFKTPTLTGLVFVASKTTQSNQDAEDTALVEGFSTLSPIQRKFFDHQWANVNHFNQSISIKLRQSILLSQLIAAFNSVLKHHDVLRSKFENLDGKWTQQISPDCVVYAEHVICKNMEEYMVCAKLADESLSLASGKLHMLLLAKFPDGLQRLYISIHHLVVDVVSWTIILEDLETCIANGRLPSKTISFPQWTESLIQHTTEYDEKKWTEYYTDGTNILQAIGKRDGNKRFLEKTISFNSDCDLNSANSRYGTNSQELVLAALCLALSDISEYSAFQMDIEGHGRHPWSDDLDISRTVGWFTCVYPVVLPCRKEMSIRDVIKSVKQILRDVPDKGLSFAALKYLGHAFEIDENPRIAFNYIPKFKPNSNKSLLQSDAEANFDFSISPENSLFCPVNIVCLNTEMGNLQLQCSFEDGWISAHFLELWLEKWVMKVQDIMKHCNEPHVASINTAPLLPSVKCFFEVETALHQRNLLKETVDIYPATALQQIFLLGLMQGQSEYTNSFIFDLKGEIDISRFKYAWNQVVLTHDILRTVFVSTTSGIMQAVLKSDNTDWVELIPWKDSEVDILTTKQKNVELERNFSMHSNSFFRISYAKINDTSNNHIRVFLTSHHSVVDGWSMGIIMSDLRMACEGACLIKPAASFHQFIEFVLTKSTQETEIFWKSSLNGFDDLESLTSMSEKHLFKNVGEHGTKNLVLSLASYKRMLPPNVTMSTFCRVAWALTLKFFTRSDKVVFGSVVSGRDSNLNGLESVAGVMINTIPVPVDLSPHKTLSTILQEVQAFGVESINYSFSSLTDIQKWSGISKLFETLFVFQNLPNFDSNPLSNFSMTTIESEEQTNMPLSVKMYPDGQDKFGLNASFLRKDFCDFDVESLLTTFSKFTEFMFETKNLQYTIQEVNKKISPATESSLQTPQSYNLIHHAFENAAQHNPDMLAVEFAHNIISYRDLDIKSNVVANRLRNAGIGAGSVVAVVTGRSIEMVVAIIGALKASATYVPVDPTFPVDRIDTMLAESKCNALLFSVTTASLAIKRPQIVLNVTDLLLTPLSQLDEAEKIKPIDEADERTTAFIVFTSGSTGIPKGVKVHHGGIARLFNEPLKMSSFTPGVRSAQFLNIGFDAAQGEVFFALAGGATIVLRGKDPFECIKSVNVLHITPTGLFSLEPKLFPNLSTIFVGSEPLPQILADKWAHRVRLINLYGPTETCCFVTGGIVQPNSRILCGKPLFNTTVFIFDKEMINVPNGVRGEVYVGGISVANGYLNSAAEEKLRFIPDPFTAGEYIFKTGDQGRLLANGELELFGRQDNQVKFHGYRIELDEIDKAIQAFTDIRGAVSMVKSKATMENKSHIQILVSYISSLNAEESELRNFLSRKLPHYMIPSQFIFMKELPVNSNGKVDRARLKRLALPETAYY</sequence>
<dbReference type="NCBIfam" id="NF003417">
    <property type="entry name" value="PRK04813.1"/>
    <property type="match status" value="3"/>
</dbReference>
<dbReference type="InterPro" id="IPR006162">
    <property type="entry name" value="Ppantetheine_attach_site"/>
</dbReference>
<dbReference type="InterPro" id="IPR023213">
    <property type="entry name" value="CAT-like_dom_sf"/>
</dbReference>
<dbReference type="Proteomes" id="UP001211907">
    <property type="component" value="Unassembled WGS sequence"/>
</dbReference>
<dbReference type="GO" id="GO:0044550">
    <property type="term" value="P:secondary metabolite biosynthetic process"/>
    <property type="evidence" value="ECO:0007669"/>
    <property type="project" value="TreeGrafter"/>
</dbReference>
<dbReference type="EMBL" id="JADGJH010001306">
    <property type="protein sequence ID" value="KAJ3115232.1"/>
    <property type="molecule type" value="Genomic_DNA"/>
</dbReference>
<dbReference type="InterPro" id="IPR010071">
    <property type="entry name" value="AA_adenyl_dom"/>
</dbReference>
<dbReference type="InterPro" id="IPR000873">
    <property type="entry name" value="AMP-dep_synth/lig_dom"/>
</dbReference>
<organism evidence="5 6">
    <name type="scientific">Physocladia obscura</name>
    <dbReference type="NCBI Taxonomy" id="109957"/>
    <lineage>
        <taxon>Eukaryota</taxon>
        <taxon>Fungi</taxon>
        <taxon>Fungi incertae sedis</taxon>
        <taxon>Chytridiomycota</taxon>
        <taxon>Chytridiomycota incertae sedis</taxon>
        <taxon>Chytridiomycetes</taxon>
        <taxon>Chytridiales</taxon>
        <taxon>Chytriomycetaceae</taxon>
        <taxon>Physocladia</taxon>
    </lineage>
</organism>
<dbReference type="NCBIfam" id="TIGR01733">
    <property type="entry name" value="AA-adenyl-dom"/>
    <property type="match status" value="2"/>
</dbReference>
<protein>
    <recommendedName>
        <fullName evidence="4">Carrier domain-containing protein</fullName>
    </recommendedName>
</protein>
<dbReference type="InterPro" id="IPR009081">
    <property type="entry name" value="PP-bd_ACP"/>
</dbReference>
<keyword evidence="1" id="KW-0596">Phosphopantetheine</keyword>
<evidence type="ECO:0000259" key="4">
    <source>
        <dbReference type="PROSITE" id="PS50075"/>
    </source>
</evidence>
<feature type="domain" description="Carrier" evidence="4">
    <location>
        <begin position="712"/>
        <end position="791"/>
    </location>
</feature>
<dbReference type="Pfam" id="PF00501">
    <property type="entry name" value="AMP-binding"/>
    <property type="match status" value="3"/>
</dbReference>
<dbReference type="Gene3D" id="3.30.559.30">
    <property type="entry name" value="Nonribosomal peptide synthetase, condensation domain"/>
    <property type="match status" value="4"/>
</dbReference>
<dbReference type="InterPro" id="IPR042099">
    <property type="entry name" value="ANL_N_sf"/>
</dbReference>
<keyword evidence="3" id="KW-0436">Ligase</keyword>
<evidence type="ECO:0000256" key="3">
    <source>
        <dbReference type="ARBA" id="ARBA00022598"/>
    </source>
</evidence>
<dbReference type="FunFam" id="3.30.300.30:FF:000015">
    <property type="entry name" value="Nonribosomal peptide synthase SidD"/>
    <property type="match status" value="1"/>
</dbReference>
<dbReference type="GO" id="GO:0016874">
    <property type="term" value="F:ligase activity"/>
    <property type="evidence" value="ECO:0007669"/>
    <property type="project" value="UniProtKB-KW"/>
</dbReference>
<evidence type="ECO:0000313" key="5">
    <source>
        <dbReference type="EMBL" id="KAJ3115232.1"/>
    </source>
</evidence>
<dbReference type="Gene3D" id="3.40.50.12780">
    <property type="entry name" value="N-terminal domain of ligase-like"/>
    <property type="match status" value="3"/>
</dbReference>
<gene>
    <name evidence="5" type="ORF">HK100_001422</name>
</gene>
<dbReference type="SUPFAM" id="SSF47336">
    <property type="entry name" value="ACP-like"/>
    <property type="match status" value="2"/>
</dbReference>
<keyword evidence="6" id="KW-1185">Reference proteome</keyword>
<dbReference type="PROSITE" id="PS00012">
    <property type="entry name" value="PHOSPHOPANTETHEINE"/>
    <property type="match status" value="2"/>
</dbReference>
<dbReference type="SUPFAM" id="SSF52777">
    <property type="entry name" value="CoA-dependent acyltransferases"/>
    <property type="match status" value="7"/>
</dbReference>
<dbReference type="Gene3D" id="3.30.300.30">
    <property type="match status" value="3"/>
</dbReference>
<dbReference type="PROSITE" id="PS00455">
    <property type="entry name" value="AMP_BINDING"/>
    <property type="match status" value="3"/>
</dbReference>
<reference evidence="5" key="1">
    <citation type="submission" date="2020-05" db="EMBL/GenBank/DDBJ databases">
        <title>Phylogenomic resolution of chytrid fungi.</title>
        <authorList>
            <person name="Stajich J.E."/>
            <person name="Amses K."/>
            <person name="Simmons R."/>
            <person name="Seto K."/>
            <person name="Myers J."/>
            <person name="Bonds A."/>
            <person name="Quandt C.A."/>
            <person name="Barry K."/>
            <person name="Liu P."/>
            <person name="Grigoriev I."/>
            <person name="Longcore J.E."/>
            <person name="James T.Y."/>
        </authorList>
    </citation>
    <scope>NUCLEOTIDE SEQUENCE</scope>
    <source>
        <strain evidence="5">JEL0513</strain>
    </source>
</reference>
<name>A0AAD5XBU8_9FUNG</name>
<dbReference type="SMART" id="SM00823">
    <property type="entry name" value="PKS_PP"/>
    <property type="match status" value="2"/>
</dbReference>
<dbReference type="InterPro" id="IPR001242">
    <property type="entry name" value="Condensation_dom"/>
</dbReference>
<dbReference type="InterPro" id="IPR025110">
    <property type="entry name" value="AMP-bd_C"/>
</dbReference>
<dbReference type="Gene3D" id="3.30.559.10">
    <property type="entry name" value="Chloramphenicol acetyltransferase-like domain"/>
    <property type="match status" value="3"/>
</dbReference>
<dbReference type="Pfam" id="PF13193">
    <property type="entry name" value="AMP-binding_C"/>
    <property type="match status" value="1"/>
</dbReference>
<dbReference type="InterPro" id="IPR036736">
    <property type="entry name" value="ACP-like_sf"/>
</dbReference>
<keyword evidence="2" id="KW-0597">Phosphoprotein</keyword>
<dbReference type="CDD" id="cd19542">
    <property type="entry name" value="CT_NRPS-like"/>
    <property type="match status" value="2"/>
</dbReference>
<comment type="caution">
    <text evidence="5">The sequence shown here is derived from an EMBL/GenBank/DDBJ whole genome shotgun (WGS) entry which is preliminary data.</text>
</comment>
<proteinExistence type="predicted"/>
<dbReference type="SUPFAM" id="SSF56801">
    <property type="entry name" value="Acetyl-CoA synthetase-like"/>
    <property type="match status" value="3"/>
</dbReference>
<evidence type="ECO:0000313" key="6">
    <source>
        <dbReference type="Proteomes" id="UP001211907"/>
    </source>
</evidence>
<dbReference type="PANTHER" id="PTHR45527">
    <property type="entry name" value="NONRIBOSOMAL PEPTIDE SYNTHETASE"/>
    <property type="match status" value="1"/>
</dbReference>
<dbReference type="Gene3D" id="1.10.1200.10">
    <property type="entry name" value="ACP-like"/>
    <property type="match status" value="2"/>
</dbReference>
<accession>A0AAD5XBU8</accession>
<dbReference type="Pfam" id="PF00668">
    <property type="entry name" value="Condensation"/>
    <property type="match status" value="4"/>
</dbReference>
<dbReference type="FunFam" id="1.10.1200.10:FF:000005">
    <property type="entry name" value="Nonribosomal peptide synthetase 1"/>
    <property type="match status" value="1"/>
</dbReference>
<evidence type="ECO:0000256" key="1">
    <source>
        <dbReference type="ARBA" id="ARBA00022450"/>
    </source>
</evidence>
<dbReference type="InterPro" id="IPR045851">
    <property type="entry name" value="AMP-bd_C_sf"/>
</dbReference>
<dbReference type="InterPro" id="IPR020845">
    <property type="entry name" value="AMP-binding_CS"/>
</dbReference>
<dbReference type="GO" id="GO:0005737">
    <property type="term" value="C:cytoplasm"/>
    <property type="evidence" value="ECO:0007669"/>
    <property type="project" value="TreeGrafter"/>
</dbReference>
<dbReference type="InterPro" id="IPR020806">
    <property type="entry name" value="PKS_PP-bd"/>
</dbReference>
<dbReference type="PANTHER" id="PTHR45527:SF1">
    <property type="entry name" value="FATTY ACID SYNTHASE"/>
    <property type="match status" value="1"/>
</dbReference>
<feature type="non-terminal residue" evidence="5">
    <location>
        <position position="3198"/>
    </location>
</feature>
<dbReference type="GO" id="GO:0031177">
    <property type="term" value="F:phosphopantetheine binding"/>
    <property type="evidence" value="ECO:0007669"/>
    <property type="project" value="InterPro"/>
</dbReference>
<dbReference type="Pfam" id="PF00550">
    <property type="entry name" value="PP-binding"/>
    <property type="match status" value="2"/>
</dbReference>
<evidence type="ECO:0000256" key="2">
    <source>
        <dbReference type="ARBA" id="ARBA00022553"/>
    </source>
</evidence>
<dbReference type="CDD" id="cd05930">
    <property type="entry name" value="A_NRPS"/>
    <property type="match status" value="2"/>
</dbReference>
<dbReference type="PROSITE" id="PS50075">
    <property type="entry name" value="CARRIER"/>
    <property type="match status" value="2"/>
</dbReference>
<dbReference type="GO" id="GO:0043041">
    <property type="term" value="P:amino acid activation for nonribosomal peptide biosynthetic process"/>
    <property type="evidence" value="ECO:0007669"/>
    <property type="project" value="TreeGrafter"/>
</dbReference>
<feature type="domain" description="Carrier" evidence="4">
    <location>
        <begin position="1732"/>
        <end position="1808"/>
    </location>
</feature>